<dbReference type="GO" id="GO:0035673">
    <property type="term" value="F:oligopeptide transmembrane transporter activity"/>
    <property type="evidence" value="ECO:0007669"/>
    <property type="project" value="InterPro"/>
</dbReference>
<keyword evidence="7 9" id="KW-1133">Transmembrane helix</keyword>
<feature type="transmembrane region" description="Helical" evidence="9">
    <location>
        <begin position="292"/>
        <end position="313"/>
    </location>
</feature>
<reference evidence="10" key="1">
    <citation type="submission" date="2022-05" db="EMBL/GenBank/DDBJ databases">
        <title>The Musa troglodytarum L. genome provides insights into the mechanism of non-climacteric behaviour and enrichment of carotenoids.</title>
        <authorList>
            <person name="Wang J."/>
        </authorList>
    </citation>
    <scope>NUCLEOTIDE SEQUENCE</scope>
    <source>
        <tissue evidence="10">Leaf</tissue>
    </source>
</reference>
<organism evidence="10 11">
    <name type="scientific">Musa troglodytarum</name>
    <name type="common">fe'i banana</name>
    <dbReference type="NCBI Taxonomy" id="320322"/>
    <lineage>
        <taxon>Eukaryota</taxon>
        <taxon>Viridiplantae</taxon>
        <taxon>Streptophyta</taxon>
        <taxon>Embryophyta</taxon>
        <taxon>Tracheophyta</taxon>
        <taxon>Spermatophyta</taxon>
        <taxon>Magnoliopsida</taxon>
        <taxon>Liliopsida</taxon>
        <taxon>Zingiberales</taxon>
        <taxon>Musaceae</taxon>
        <taxon>Musa</taxon>
    </lineage>
</organism>
<proteinExistence type="inferred from homology"/>
<accession>A0A9E7KA07</accession>
<feature type="transmembrane region" description="Helical" evidence="9">
    <location>
        <begin position="240"/>
        <end position="257"/>
    </location>
</feature>
<evidence type="ECO:0000256" key="2">
    <source>
        <dbReference type="ARBA" id="ARBA00005484"/>
    </source>
</evidence>
<evidence type="ECO:0000256" key="1">
    <source>
        <dbReference type="ARBA" id="ARBA00004141"/>
    </source>
</evidence>
<dbReference type="EMBL" id="CP097508">
    <property type="protein sequence ID" value="URE09877.1"/>
    <property type="molecule type" value="Genomic_DNA"/>
</dbReference>
<keyword evidence="5" id="KW-0571">Peptide transport</keyword>
<keyword evidence="3" id="KW-0813">Transport</keyword>
<feature type="transmembrane region" description="Helical" evidence="9">
    <location>
        <begin position="105"/>
        <end position="128"/>
    </location>
</feature>
<dbReference type="InterPro" id="IPR004813">
    <property type="entry name" value="OPT"/>
</dbReference>
<feature type="transmembrane region" description="Helical" evidence="9">
    <location>
        <begin position="140"/>
        <end position="162"/>
    </location>
</feature>
<keyword evidence="8 9" id="KW-0472">Membrane</keyword>
<sequence length="349" mass="39793">MATICRFISASGARCSHEVDETKLRAYSRWWFYSLLFSMMGFSILVCELFNDQLQLRYWGVLLACALVVILLLPEGVMQATTGSVFTTKLLLEITFGYLQSGKPIANIAFATYCTTALNMAKFFIVQLKLAHYMKIPPKVMFLIQMPGNLLACMVSFSVQWWTLQSVKNICYPELLPKGSPWTCPWERRSFSLGVTWGVIGPTRMFFPHGTYSIIFIFFIIGLLALVGVWMLSRVYPEKAWIRLINWPVIFSVGTIVPPGTTVNVWSWFIVGLIFNYFIFRRFKEWWARYNYLLSVGLDSGASILTIFVILFLQSRGIYGPNWWGLELDDHCPLAHCPTAPGVVVEGCP</sequence>
<evidence type="ECO:0000256" key="3">
    <source>
        <dbReference type="ARBA" id="ARBA00022448"/>
    </source>
</evidence>
<keyword evidence="4 9" id="KW-0812">Transmembrane</keyword>
<feature type="transmembrane region" description="Helical" evidence="9">
    <location>
        <begin position="263"/>
        <end position="280"/>
    </location>
</feature>
<dbReference type="AlphaFoldDB" id="A0A9E7KA07"/>
<feature type="transmembrane region" description="Helical" evidence="9">
    <location>
        <begin position="30"/>
        <end position="49"/>
    </location>
</feature>
<feature type="transmembrane region" description="Helical" evidence="9">
    <location>
        <begin position="56"/>
        <end position="74"/>
    </location>
</feature>
<evidence type="ECO:0000256" key="8">
    <source>
        <dbReference type="ARBA" id="ARBA00023136"/>
    </source>
</evidence>
<evidence type="ECO:0000313" key="10">
    <source>
        <dbReference type="EMBL" id="URE09877.1"/>
    </source>
</evidence>
<comment type="similarity">
    <text evidence="2">Belongs to the oligopeptide OPT transporter (TC 2.A.67.1) family.</text>
</comment>
<feature type="non-terminal residue" evidence="10">
    <location>
        <position position="349"/>
    </location>
</feature>
<evidence type="ECO:0000313" key="11">
    <source>
        <dbReference type="Proteomes" id="UP001055439"/>
    </source>
</evidence>
<dbReference type="PANTHER" id="PTHR22601">
    <property type="entry name" value="ISP4 LIKE PROTEIN"/>
    <property type="match status" value="1"/>
</dbReference>
<evidence type="ECO:0000256" key="4">
    <source>
        <dbReference type="ARBA" id="ARBA00022692"/>
    </source>
</evidence>
<name>A0A9E7KA07_9LILI</name>
<dbReference type="OrthoDB" id="9986677at2759"/>
<evidence type="ECO:0000256" key="6">
    <source>
        <dbReference type="ARBA" id="ARBA00022927"/>
    </source>
</evidence>
<dbReference type="GO" id="GO:0016020">
    <property type="term" value="C:membrane"/>
    <property type="evidence" value="ECO:0007669"/>
    <property type="project" value="UniProtKB-SubCell"/>
</dbReference>
<dbReference type="Proteomes" id="UP001055439">
    <property type="component" value="Chromosome 6"/>
</dbReference>
<dbReference type="Pfam" id="PF03169">
    <property type="entry name" value="OPT"/>
    <property type="match status" value="1"/>
</dbReference>
<keyword evidence="6" id="KW-0653">Protein transport</keyword>
<keyword evidence="11" id="KW-1185">Reference proteome</keyword>
<gene>
    <name evidence="10" type="ORF">MUK42_04289</name>
</gene>
<dbReference type="InterPro" id="IPR004648">
    <property type="entry name" value="Oligpept_transpt"/>
</dbReference>
<comment type="subcellular location">
    <subcellularLocation>
        <location evidence="1">Membrane</location>
        <topology evidence="1">Multi-pass membrane protein</topology>
    </subcellularLocation>
</comment>
<protein>
    <submittedName>
        <fullName evidence="10">OPT oligopeptide transporter protein</fullName>
    </submittedName>
</protein>
<dbReference type="GO" id="GO:0015031">
    <property type="term" value="P:protein transport"/>
    <property type="evidence" value="ECO:0007669"/>
    <property type="project" value="UniProtKB-KW"/>
</dbReference>
<evidence type="ECO:0000256" key="5">
    <source>
        <dbReference type="ARBA" id="ARBA00022856"/>
    </source>
</evidence>
<evidence type="ECO:0000256" key="7">
    <source>
        <dbReference type="ARBA" id="ARBA00022989"/>
    </source>
</evidence>
<dbReference type="NCBIfam" id="TIGR00728">
    <property type="entry name" value="OPT_sfam"/>
    <property type="match status" value="1"/>
</dbReference>
<feature type="transmembrane region" description="Helical" evidence="9">
    <location>
        <begin position="212"/>
        <end position="233"/>
    </location>
</feature>
<evidence type="ECO:0000256" key="9">
    <source>
        <dbReference type="SAM" id="Phobius"/>
    </source>
</evidence>